<feature type="transmembrane region" description="Helical" evidence="3">
    <location>
        <begin position="531"/>
        <end position="548"/>
    </location>
</feature>
<dbReference type="InterPro" id="IPR010619">
    <property type="entry name" value="ThrE-like_N"/>
</dbReference>
<feature type="domain" description="Threonine/serine exporter-like N-terminal" evidence="4">
    <location>
        <begin position="262"/>
        <end position="499"/>
    </location>
</feature>
<feature type="transmembrane region" description="Helical" evidence="3">
    <location>
        <begin position="480"/>
        <end position="500"/>
    </location>
</feature>
<dbReference type="Pfam" id="PF06738">
    <property type="entry name" value="ThrE"/>
    <property type="match status" value="1"/>
</dbReference>
<gene>
    <name evidence="5" type="ORF">LRAMOSA00754</name>
</gene>
<reference evidence="5" key="1">
    <citation type="journal article" date="2014" name="Genome Announc.">
        <title>De novo whole-genome sequence and genome annotation of Lichtheimia ramosa.</title>
        <authorList>
            <person name="Linde J."/>
            <person name="Schwartze V."/>
            <person name="Binder U."/>
            <person name="Lass-Florl C."/>
            <person name="Voigt K."/>
            <person name="Horn F."/>
        </authorList>
    </citation>
    <scope>NUCLEOTIDE SEQUENCE</scope>
    <source>
        <strain evidence="5">JMRC FSU:6197</strain>
    </source>
</reference>
<dbReference type="InterPro" id="IPR051361">
    <property type="entry name" value="ThrE/Ser_Exporter"/>
</dbReference>
<protein>
    <recommendedName>
        <fullName evidence="4">Threonine/serine exporter-like N-terminal domain-containing protein</fullName>
    </recommendedName>
</protein>
<feature type="region of interest" description="Disordered" evidence="2">
    <location>
        <begin position="1"/>
        <end position="49"/>
    </location>
</feature>
<feature type="transmembrane region" description="Helical" evidence="3">
    <location>
        <begin position="447"/>
        <end position="468"/>
    </location>
</feature>
<dbReference type="PANTHER" id="PTHR31082">
    <property type="entry name" value="PHEROMONE-REGULATED MEMBRANE PROTEIN 10"/>
    <property type="match status" value="1"/>
</dbReference>
<dbReference type="AlphaFoldDB" id="A0A077W7D0"/>
<feature type="transmembrane region" description="Helical" evidence="3">
    <location>
        <begin position="555"/>
        <end position="572"/>
    </location>
</feature>
<feature type="compositionally biased region" description="Basic residues" evidence="2">
    <location>
        <begin position="155"/>
        <end position="173"/>
    </location>
</feature>
<evidence type="ECO:0000259" key="4">
    <source>
        <dbReference type="Pfam" id="PF06738"/>
    </source>
</evidence>
<keyword evidence="3" id="KW-0472">Membrane</keyword>
<feature type="transmembrane region" description="Helical" evidence="3">
    <location>
        <begin position="394"/>
        <end position="411"/>
    </location>
</feature>
<evidence type="ECO:0000256" key="2">
    <source>
        <dbReference type="SAM" id="MobiDB-lite"/>
    </source>
</evidence>
<evidence type="ECO:0000313" key="5">
    <source>
        <dbReference type="EMBL" id="CDS03352.1"/>
    </source>
</evidence>
<feature type="compositionally biased region" description="Acidic residues" evidence="2">
    <location>
        <begin position="21"/>
        <end position="36"/>
    </location>
</feature>
<feature type="transmembrane region" description="Helical" evidence="3">
    <location>
        <begin position="610"/>
        <end position="633"/>
    </location>
</feature>
<accession>A0A077W7D0</accession>
<sequence length="680" mass="75842">MDDHVPKLSVPSTTGSTSNTSEEEDNDSNYDTDTTMDETPPPRRSSSADTLVNAAIKNHQEAKGHHRHGGFNHQLSESLGLIQGLLNGRRSSRLSHHHPLHRPSNVGFEALHDKEPCHEHLEIPDEEHGSSNGINYNHRGSVLGSLLQLEAHLAQRRPSMKSQKNKSKRRQASVKRDRGGTPLTELAKKNKSSPNLSSRQWLYHVTSSDHVVPSLNKRRKKKPGTSRANSISSQASQFEPITIADRVRIAFEIANILQRQSFLYRLSKALMFYGCPAHRLEYILKHVSDTLNVDAEFIYIPNIMMINFFDPSTHTTETHFIRQSLSFDMHKLGEVFRLEKLVAHGEVTVDEALEFLDKVSEDPQFYPFWLNPIIYAVISLCGCVMFFGGRWKEAGLSAGLAMFFAVYELFSERFWGFQPIWEITVCIIIGFVSRASTRWGFCFIPTAFASFIVILPGYVIAIAIIELVSRQLVSGVVRMVYAIIYSFLLGYGISMGSSLYTTVDRHTSTEAAPYCQITANANTCIVAESQYYLFLTVPVFALGYCILLRNRPARWLVVIFVSIVGFCMNWLFSCVVDAPQQIIQVVPAFVVGLLGNLLTKLTARMSFDAVLVAIFYLVPGSLGLKAAIGLFGGNQNEYMSQGGSFALSMIEASIGIALGLCIANLLVYPKGAQHTPLMNF</sequence>
<feature type="region of interest" description="Disordered" evidence="2">
    <location>
        <begin position="155"/>
        <end position="199"/>
    </location>
</feature>
<name>A0A077W7D0_9FUNG</name>
<evidence type="ECO:0000256" key="3">
    <source>
        <dbReference type="SAM" id="Phobius"/>
    </source>
</evidence>
<keyword evidence="3" id="KW-1133">Transmembrane helix</keyword>
<dbReference type="OrthoDB" id="413008at2759"/>
<organism evidence="5">
    <name type="scientific">Lichtheimia ramosa</name>
    <dbReference type="NCBI Taxonomy" id="688394"/>
    <lineage>
        <taxon>Eukaryota</taxon>
        <taxon>Fungi</taxon>
        <taxon>Fungi incertae sedis</taxon>
        <taxon>Mucoromycota</taxon>
        <taxon>Mucoromycotina</taxon>
        <taxon>Mucoromycetes</taxon>
        <taxon>Mucorales</taxon>
        <taxon>Lichtheimiaceae</taxon>
        <taxon>Lichtheimia</taxon>
    </lineage>
</organism>
<keyword evidence="3" id="KW-0812">Transmembrane</keyword>
<evidence type="ECO:0000256" key="1">
    <source>
        <dbReference type="ARBA" id="ARBA00034125"/>
    </source>
</evidence>
<dbReference type="EMBL" id="LK023313">
    <property type="protein sequence ID" value="CDS03352.1"/>
    <property type="molecule type" value="Genomic_DNA"/>
</dbReference>
<feature type="transmembrane region" description="Helical" evidence="3">
    <location>
        <begin position="368"/>
        <end position="388"/>
    </location>
</feature>
<comment type="similarity">
    <text evidence="1">Belongs to the ThrE exporter (TC 2.A.79) family.</text>
</comment>
<dbReference type="GO" id="GO:0022857">
    <property type="term" value="F:transmembrane transporter activity"/>
    <property type="evidence" value="ECO:0007669"/>
    <property type="project" value="InterPro"/>
</dbReference>
<feature type="region of interest" description="Disordered" evidence="2">
    <location>
        <begin position="212"/>
        <end position="233"/>
    </location>
</feature>
<feature type="transmembrane region" description="Helical" evidence="3">
    <location>
        <begin position="578"/>
        <end position="598"/>
    </location>
</feature>
<dbReference type="PANTHER" id="PTHR31082:SF4">
    <property type="entry name" value="PHEROMONE-REGULATED MEMBRANE PROTEIN 10"/>
    <property type="match status" value="1"/>
</dbReference>
<proteinExistence type="inferred from homology"/>
<feature type="transmembrane region" description="Helical" evidence="3">
    <location>
        <begin position="645"/>
        <end position="668"/>
    </location>
</feature>